<feature type="domain" description="Glucose-methanol-choline oxidoreductase C-terminal" evidence="6">
    <location>
        <begin position="396"/>
        <end position="516"/>
    </location>
</feature>
<keyword evidence="3" id="KW-0274">FAD</keyword>
<comment type="caution">
    <text evidence="7">The sequence shown here is derived from an EMBL/GenBank/DDBJ whole genome shotgun (WGS) entry which is preliminary data.</text>
</comment>
<dbReference type="InterPro" id="IPR000172">
    <property type="entry name" value="GMC_OxRdtase_N"/>
</dbReference>
<dbReference type="EMBL" id="VTOX01000009">
    <property type="protein sequence ID" value="NKE68157.1"/>
    <property type="molecule type" value="Genomic_DNA"/>
</dbReference>
<keyword evidence="8" id="KW-1185">Reference proteome</keyword>
<evidence type="ECO:0000256" key="2">
    <source>
        <dbReference type="ARBA" id="ARBA00022630"/>
    </source>
</evidence>
<dbReference type="InterPro" id="IPR007867">
    <property type="entry name" value="GMC_OxRtase_C"/>
</dbReference>
<feature type="domain" description="Glucose-methanol-choline oxidoreductase N-terminal" evidence="5">
    <location>
        <begin position="81"/>
        <end position="297"/>
    </location>
</feature>
<keyword evidence="4" id="KW-0560">Oxidoreductase</keyword>
<evidence type="ECO:0000256" key="4">
    <source>
        <dbReference type="ARBA" id="ARBA00023002"/>
    </source>
</evidence>
<gene>
    <name evidence="7" type="ORF">RAMLITH_20230</name>
</gene>
<dbReference type="SUPFAM" id="SSF51905">
    <property type="entry name" value="FAD/NAD(P)-binding domain"/>
    <property type="match status" value="1"/>
</dbReference>
<proteinExistence type="inferred from homology"/>
<organism evidence="7 8">
    <name type="scientific">Ramlibacter lithotrophicus</name>
    <dbReference type="NCBI Taxonomy" id="2606681"/>
    <lineage>
        <taxon>Bacteria</taxon>
        <taxon>Pseudomonadati</taxon>
        <taxon>Pseudomonadota</taxon>
        <taxon>Betaproteobacteria</taxon>
        <taxon>Burkholderiales</taxon>
        <taxon>Comamonadaceae</taxon>
        <taxon>Ramlibacter</taxon>
    </lineage>
</organism>
<keyword evidence="2" id="KW-0285">Flavoprotein</keyword>
<dbReference type="GO" id="GO:0050660">
    <property type="term" value="F:flavin adenine dinucleotide binding"/>
    <property type="evidence" value="ECO:0007669"/>
    <property type="project" value="InterPro"/>
</dbReference>
<evidence type="ECO:0000313" key="8">
    <source>
        <dbReference type="Proteomes" id="UP000521868"/>
    </source>
</evidence>
<dbReference type="AlphaFoldDB" id="A0A7X6DJ61"/>
<evidence type="ECO:0000256" key="1">
    <source>
        <dbReference type="ARBA" id="ARBA00010790"/>
    </source>
</evidence>
<dbReference type="InterPro" id="IPR036188">
    <property type="entry name" value="FAD/NAD-bd_sf"/>
</dbReference>
<dbReference type="RefSeq" id="WP_168109284.1">
    <property type="nucleotide sequence ID" value="NZ_VTOX01000009.1"/>
</dbReference>
<dbReference type="Proteomes" id="UP000521868">
    <property type="component" value="Unassembled WGS sequence"/>
</dbReference>
<dbReference type="PANTHER" id="PTHR46056">
    <property type="entry name" value="LONG-CHAIN-ALCOHOL OXIDASE"/>
    <property type="match status" value="1"/>
</dbReference>
<evidence type="ECO:0000259" key="6">
    <source>
        <dbReference type="Pfam" id="PF05199"/>
    </source>
</evidence>
<evidence type="ECO:0000313" key="7">
    <source>
        <dbReference type="EMBL" id="NKE68157.1"/>
    </source>
</evidence>
<dbReference type="GO" id="GO:0016614">
    <property type="term" value="F:oxidoreductase activity, acting on CH-OH group of donors"/>
    <property type="evidence" value="ECO:0007669"/>
    <property type="project" value="InterPro"/>
</dbReference>
<dbReference type="Pfam" id="PF05199">
    <property type="entry name" value="GMC_oxred_C"/>
    <property type="match status" value="1"/>
</dbReference>
<dbReference type="Gene3D" id="3.50.50.60">
    <property type="entry name" value="FAD/NAD(P)-binding domain"/>
    <property type="match status" value="2"/>
</dbReference>
<reference evidence="7 8" key="1">
    <citation type="journal article" date="2020" name="Nature">
        <title>Bacterial chemolithoautotrophy via manganese oxidation.</title>
        <authorList>
            <person name="Yu H."/>
            <person name="Leadbetter J.R."/>
        </authorList>
    </citation>
    <scope>NUCLEOTIDE SEQUENCE [LARGE SCALE GENOMIC DNA]</scope>
    <source>
        <strain evidence="7 8">RBP-1</strain>
    </source>
</reference>
<dbReference type="Pfam" id="PF00732">
    <property type="entry name" value="GMC_oxred_N"/>
    <property type="match status" value="1"/>
</dbReference>
<protein>
    <submittedName>
        <fullName evidence="7">FAD-binding protein</fullName>
    </submittedName>
</protein>
<name>A0A7X6DJ61_9BURK</name>
<evidence type="ECO:0000256" key="3">
    <source>
        <dbReference type="ARBA" id="ARBA00022827"/>
    </source>
</evidence>
<dbReference type="PANTHER" id="PTHR46056:SF12">
    <property type="entry name" value="LONG-CHAIN-ALCOHOL OXIDASE"/>
    <property type="match status" value="1"/>
</dbReference>
<evidence type="ECO:0000259" key="5">
    <source>
        <dbReference type="Pfam" id="PF00732"/>
    </source>
</evidence>
<accession>A0A7X6DJ61</accession>
<sequence>MSTVPDPIREGLARGWKVAGGAHRPRPGRVECDVAIIGSGAGGGVSAELLARAGLNVVIVEEGPLRSSRHFDQQEAIAYPTLYQESAGRKTADKAINILQGRCVGGSTTVNWTSSFRTPPDTLRYWRRHFGLEFDGAALTPYFEQAERRLNIAPWLVPPNENNDLLRRGAARLGIASALIPRNVKGCANLGSCGMGCPLNAKQSMLVTTIPAALDAGATLLVETRAERFEIANGRVQSLVCVPAAGNGGRADGPPAVVVARHFVLAGGGINSPVLLSRSQAPDPHDRLGRRTFLHPVVLSSAVMPARVAGWQGAPQSVYSDHFLGTQPIDGPIGFKIEAPPLHPVLFAASTPGIGREHADALRDFPHTHVLIALMRDGFHPDAPGGTVNLRGDGSAVLDYPLTPFVLDGARRALLAMAELQFAAGARQVMPGHEMARPFASWTEASAGIEALPMDPLLTKVVSAHVMGGCGAAARAVDGVVGPDGVHWQLANLSVHDGSIFPTSIGANPQLSIYGLVNHLAQGLARRLTGRNVTLA</sequence>
<comment type="similarity">
    <text evidence="1">Belongs to the GMC oxidoreductase family.</text>
</comment>